<dbReference type="GO" id="GO:0071555">
    <property type="term" value="P:cell wall organization"/>
    <property type="evidence" value="ECO:0007669"/>
    <property type="project" value="UniProtKB-KW"/>
</dbReference>
<dbReference type="GO" id="GO:0005737">
    <property type="term" value="C:cytoplasm"/>
    <property type="evidence" value="ECO:0007669"/>
    <property type="project" value="UniProtKB-SubCell"/>
</dbReference>
<keyword evidence="2" id="KW-0460">Magnesium</keyword>
<feature type="short sequence motif" description="Meso-diaminopimelate recognition motif" evidence="2">
    <location>
        <begin position="411"/>
        <end position="414"/>
    </location>
</feature>
<feature type="binding site" evidence="2">
    <location>
        <position position="463"/>
    </location>
    <ligand>
        <name>meso-2,6-diaminopimelate</name>
        <dbReference type="ChEBI" id="CHEBI:57791"/>
    </ligand>
</feature>
<dbReference type="SUPFAM" id="SSF53623">
    <property type="entry name" value="MurD-like peptide ligases, catalytic domain"/>
    <property type="match status" value="1"/>
</dbReference>
<comment type="subcellular location">
    <subcellularLocation>
        <location evidence="2 3">Cytoplasm</location>
    </subcellularLocation>
</comment>
<comment type="caution">
    <text evidence="7">The sequence shown here is derived from an EMBL/GenBank/DDBJ whole genome shotgun (WGS) entry which is preliminary data.</text>
</comment>
<reference evidence="7" key="1">
    <citation type="journal article" date="2020" name="mSystems">
        <title>Genome- and Community-Level Interaction Insights into Carbon Utilization and Element Cycling Functions of Hydrothermarchaeota in Hydrothermal Sediment.</title>
        <authorList>
            <person name="Zhou Z."/>
            <person name="Liu Y."/>
            <person name="Xu W."/>
            <person name="Pan J."/>
            <person name="Luo Z.H."/>
            <person name="Li M."/>
        </authorList>
    </citation>
    <scope>NUCLEOTIDE SEQUENCE [LARGE SCALE GENOMIC DNA]</scope>
    <source>
        <strain evidence="7">SpSt-508</strain>
    </source>
</reference>
<organism evidence="7">
    <name type="scientific">Schlesneria paludicola</name>
    <dbReference type="NCBI Taxonomy" id="360056"/>
    <lineage>
        <taxon>Bacteria</taxon>
        <taxon>Pseudomonadati</taxon>
        <taxon>Planctomycetota</taxon>
        <taxon>Planctomycetia</taxon>
        <taxon>Planctomycetales</taxon>
        <taxon>Planctomycetaceae</taxon>
        <taxon>Schlesneria</taxon>
    </lineage>
</organism>
<dbReference type="Gene3D" id="3.40.1190.10">
    <property type="entry name" value="Mur-like, catalytic domain"/>
    <property type="match status" value="1"/>
</dbReference>
<keyword evidence="2 7" id="KW-0436">Ligase</keyword>
<dbReference type="InterPro" id="IPR004101">
    <property type="entry name" value="Mur_ligase_C"/>
</dbReference>
<dbReference type="EC" id="6.3.2.13" evidence="2"/>
<dbReference type="NCBIfam" id="NF001126">
    <property type="entry name" value="PRK00139.1-4"/>
    <property type="match status" value="1"/>
</dbReference>
<dbReference type="GO" id="GO:0000287">
    <property type="term" value="F:magnesium ion binding"/>
    <property type="evidence" value="ECO:0007669"/>
    <property type="project" value="UniProtKB-UniRule"/>
</dbReference>
<comment type="catalytic activity">
    <reaction evidence="2">
        <text>UDP-N-acetyl-alpha-D-muramoyl-L-alanyl-D-glutamate + meso-2,6-diaminopimelate + ATP = UDP-N-acetyl-alpha-D-muramoyl-L-alanyl-gamma-D-glutamyl-meso-2,6-diaminopimelate + ADP + phosphate + H(+)</text>
        <dbReference type="Rhea" id="RHEA:23676"/>
        <dbReference type="ChEBI" id="CHEBI:15378"/>
        <dbReference type="ChEBI" id="CHEBI:30616"/>
        <dbReference type="ChEBI" id="CHEBI:43474"/>
        <dbReference type="ChEBI" id="CHEBI:57791"/>
        <dbReference type="ChEBI" id="CHEBI:83900"/>
        <dbReference type="ChEBI" id="CHEBI:83905"/>
        <dbReference type="ChEBI" id="CHEBI:456216"/>
        <dbReference type="EC" id="6.3.2.13"/>
    </reaction>
</comment>
<dbReference type="Pfam" id="PF08245">
    <property type="entry name" value="Mur_ligase_M"/>
    <property type="match status" value="1"/>
</dbReference>
<accession>A0A7C4LJV0</accession>
<dbReference type="NCBIfam" id="TIGR01085">
    <property type="entry name" value="murE"/>
    <property type="match status" value="1"/>
</dbReference>
<feature type="binding site" evidence="2">
    <location>
        <position position="467"/>
    </location>
    <ligand>
        <name>meso-2,6-diaminopimelate</name>
        <dbReference type="ChEBI" id="CHEBI:57791"/>
    </ligand>
</feature>
<feature type="region of interest" description="Disordered" evidence="4">
    <location>
        <begin position="488"/>
        <end position="507"/>
    </location>
</feature>
<sequence>MDRPVHYSAGAVSLRQLVPEAHWLNAADLTINEATAVSGECRPGTVFAVIRGTQRDGAEFIAEALSRGAGGLLTERAFPEFACPQCLVPNVRAAFARVCAALAGHPSRRLRVVGVTGTNGKTTVTWMLRSIFRQAGFPTGVLGTVEYHDGVHGTPAALTTPDARTLATWLGRMVAVGTTHAAIELSSHALHQDRAAGTELQAAIITNITQDHFDYHGSFDEYRRCKARIAELLAPQGLLILNRDDPGSWSVRELMAPTVPWTAFSLSGAAEVCGQVLEESLEGGRFRLTVKGQSAECRLRVIGRHNVANALAAAAAADHLGVPLAAIVGGLEQFRGAPGRLERIETGQPFELFVDYAHTDDALRRCLQGLRSVAAGRLICVFGAGGNRDRGKRPLLGRAAALADIPIVTSDNPRHEDPLQIIDEILAGLKALNREAVVEPDRAAAIRTAIDLAQPGDCILVAGKGHEREQMIGDVRVPFDDRSVARALLSDRQRPSSDPEARPPWIR</sequence>
<dbReference type="InterPro" id="IPR005761">
    <property type="entry name" value="UDP-N-AcMur-Glu-dNH2Pim_ligase"/>
</dbReference>
<dbReference type="PANTHER" id="PTHR23135:SF4">
    <property type="entry name" value="UDP-N-ACETYLMURAMOYL-L-ALANYL-D-GLUTAMATE--2,6-DIAMINOPIMELATE LIGASE MURE HOMOLOG, CHLOROPLASTIC"/>
    <property type="match status" value="1"/>
</dbReference>
<keyword evidence="2 3" id="KW-0961">Cell wall biogenesis/degradation</keyword>
<dbReference type="Pfam" id="PF02875">
    <property type="entry name" value="Mur_ligase_C"/>
    <property type="match status" value="1"/>
</dbReference>
<dbReference type="PANTHER" id="PTHR23135">
    <property type="entry name" value="MUR LIGASE FAMILY MEMBER"/>
    <property type="match status" value="1"/>
</dbReference>
<evidence type="ECO:0000256" key="4">
    <source>
        <dbReference type="SAM" id="MobiDB-lite"/>
    </source>
</evidence>
<feature type="binding site" evidence="2">
    <location>
        <position position="192"/>
    </location>
    <ligand>
        <name>UDP-N-acetyl-alpha-D-muramoyl-L-alanyl-D-glutamate</name>
        <dbReference type="ChEBI" id="CHEBI:83900"/>
    </ligand>
</feature>
<dbReference type="Gene3D" id="3.40.1390.10">
    <property type="entry name" value="MurE/MurF, N-terminal domain"/>
    <property type="match status" value="1"/>
</dbReference>
<dbReference type="SUPFAM" id="SSF53244">
    <property type="entry name" value="MurD-like peptide ligases, peptide-binding domain"/>
    <property type="match status" value="1"/>
</dbReference>
<dbReference type="AlphaFoldDB" id="A0A7C4LJV0"/>
<dbReference type="SUPFAM" id="SSF63418">
    <property type="entry name" value="MurE/MurF N-terminal domain"/>
    <property type="match status" value="1"/>
</dbReference>
<dbReference type="Gene3D" id="3.90.190.20">
    <property type="entry name" value="Mur ligase, C-terminal domain"/>
    <property type="match status" value="1"/>
</dbReference>
<keyword evidence="2" id="KW-0547">Nucleotide-binding</keyword>
<dbReference type="GO" id="GO:0008765">
    <property type="term" value="F:UDP-N-acetylmuramoylalanyl-D-glutamate-2,6-diaminopimelate ligase activity"/>
    <property type="evidence" value="ECO:0007669"/>
    <property type="project" value="UniProtKB-UniRule"/>
</dbReference>
<keyword evidence="2 3" id="KW-0573">Peptidoglycan synthesis</keyword>
<comment type="pathway">
    <text evidence="2 3">Cell wall biogenesis; peptidoglycan biosynthesis.</text>
</comment>
<dbReference type="GO" id="GO:0008360">
    <property type="term" value="P:regulation of cell shape"/>
    <property type="evidence" value="ECO:0007669"/>
    <property type="project" value="UniProtKB-KW"/>
</dbReference>
<comment type="similarity">
    <text evidence="1 2">Belongs to the MurCDEF family. MurE subfamily.</text>
</comment>
<evidence type="ECO:0000259" key="5">
    <source>
        <dbReference type="Pfam" id="PF02875"/>
    </source>
</evidence>
<protein>
    <recommendedName>
        <fullName evidence="2">UDP-N-acetylmuramoyl-L-alanyl-D-glutamate--2,6-diaminopimelate ligase</fullName>
        <ecNumber evidence="2">6.3.2.13</ecNumber>
    </recommendedName>
    <alternativeName>
        <fullName evidence="2">Meso-A2pm-adding enzyme</fullName>
    </alternativeName>
    <alternativeName>
        <fullName evidence="2">Meso-diaminopimelate-adding enzyme</fullName>
    </alternativeName>
    <alternativeName>
        <fullName evidence="2">UDP-MurNAc-L-Ala-D-Glu:meso-diaminopimelate ligase</fullName>
    </alternativeName>
    <alternativeName>
        <fullName evidence="2">UDP-MurNAc-tripeptide synthetase</fullName>
    </alternativeName>
    <alternativeName>
        <fullName evidence="2">UDP-N-acetylmuramyl-tripeptide synthetase</fullName>
    </alternativeName>
</protein>
<feature type="binding site" evidence="2">
    <location>
        <position position="388"/>
    </location>
    <ligand>
        <name>meso-2,6-diaminopimelate</name>
        <dbReference type="ChEBI" id="CHEBI:57791"/>
    </ligand>
</feature>
<evidence type="ECO:0000256" key="3">
    <source>
        <dbReference type="RuleBase" id="RU004135"/>
    </source>
</evidence>
<keyword evidence="2 3" id="KW-0132">Cell division</keyword>
<dbReference type="InterPro" id="IPR036615">
    <property type="entry name" value="Mur_ligase_C_dom_sf"/>
</dbReference>
<dbReference type="GO" id="GO:0009252">
    <property type="term" value="P:peptidoglycan biosynthetic process"/>
    <property type="evidence" value="ECO:0007669"/>
    <property type="project" value="UniProtKB-UniRule"/>
</dbReference>
<keyword evidence="2" id="KW-0963">Cytoplasm</keyword>
<comment type="cofactor">
    <cofactor evidence="2">
        <name>Mg(2+)</name>
        <dbReference type="ChEBI" id="CHEBI:18420"/>
    </cofactor>
</comment>
<evidence type="ECO:0000259" key="6">
    <source>
        <dbReference type="Pfam" id="PF08245"/>
    </source>
</evidence>
<dbReference type="InterPro" id="IPR035911">
    <property type="entry name" value="MurE/MurF_N"/>
</dbReference>
<feature type="domain" description="Mur ligase central" evidence="6">
    <location>
        <begin position="115"/>
        <end position="317"/>
    </location>
</feature>
<keyword evidence="2" id="KW-0067">ATP-binding</keyword>
<dbReference type="InterPro" id="IPR036565">
    <property type="entry name" value="Mur-like_cat_sf"/>
</dbReference>
<feature type="binding site" evidence="2">
    <location>
        <position position="38"/>
    </location>
    <ligand>
        <name>UDP-N-acetyl-alpha-D-muramoyl-L-alanyl-D-glutamate</name>
        <dbReference type="ChEBI" id="CHEBI:83900"/>
    </ligand>
</feature>
<comment type="function">
    <text evidence="2">Catalyzes the addition of meso-diaminopimelic acid to the nucleotide precursor UDP-N-acetylmuramoyl-L-alanyl-D-glutamate (UMAG) in the biosynthesis of bacterial cell-wall peptidoglycan.</text>
</comment>
<feature type="compositionally biased region" description="Basic and acidic residues" evidence="4">
    <location>
        <begin position="488"/>
        <end position="501"/>
    </location>
</feature>
<feature type="binding site" evidence="2">
    <location>
        <begin position="159"/>
        <end position="160"/>
    </location>
    <ligand>
        <name>UDP-N-acetyl-alpha-D-muramoyl-L-alanyl-D-glutamate</name>
        <dbReference type="ChEBI" id="CHEBI:83900"/>
    </ligand>
</feature>
<keyword evidence="2 3" id="KW-0133">Cell shape</keyword>
<feature type="binding site" evidence="2">
    <location>
        <begin position="411"/>
        <end position="414"/>
    </location>
    <ligand>
        <name>meso-2,6-diaminopimelate</name>
        <dbReference type="ChEBI" id="CHEBI:57791"/>
    </ligand>
</feature>
<gene>
    <name evidence="2" type="primary">murE</name>
    <name evidence="7" type="ORF">ENS64_03920</name>
</gene>
<keyword evidence="2 3" id="KW-0131">Cell cycle</keyword>
<dbReference type="UniPathway" id="UPA00219"/>
<evidence type="ECO:0000256" key="1">
    <source>
        <dbReference type="ARBA" id="ARBA00005898"/>
    </source>
</evidence>
<evidence type="ECO:0000256" key="2">
    <source>
        <dbReference type="HAMAP-Rule" id="MF_00208"/>
    </source>
</evidence>
<evidence type="ECO:0000313" key="7">
    <source>
        <dbReference type="EMBL" id="HGT38396.1"/>
    </source>
</evidence>
<name>A0A7C4LJV0_9PLAN</name>
<proteinExistence type="inferred from homology"/>
<comment type="PTM">
    <text evidence="2">Carboxylation is probably crucial for Mg(2+) binding and, consequently, for the gamma-phosphate positioning of ATP.</text>
</comment>
<feature type="binding site" evidence="2">
    <location>
        <begin position="117"/>
        <end position="123"/>
    </location>
    <ligand>
        <name>ATP</name>
        <dbReference type="ChEBI" id="CHEBI:30616"/>
    </ligand>
</feature>
<dbReference type="InterPro" id="IPR013221">
    <property type="entry name" value="Mur_ligase_cen"/>
</dbReference>
<feature type="binding site" evidence="2">
    <location>
        <position position="194"/>
    </location>
    <ligand>
        <name>UDP-N-acetyl-alpha-D-muramoyl-L-alanyl-D-glutamate</name>
        <dbReference type="ChEBI" id="CHEBI:83900"/>
    </ligand>
</feature>
<feature type="modified residue" description="N6-carboxylysine" evidence="2">
    <location>
        <position position="226"/>
    </location>
</feature>
<feature type="binding site" evidence="2">
    <location>
        <position position="186"/>
    </location>
    <ligand>
        <name>UDP-N-acetyl-alpha-D-muramoyl-L-alanyl-D-glutamate</name>
        <dbReference type="ChEBI" id="CHEBI:83900"/>
    </ligand>
</feature>
<comment type="caution">
    <text evidence="2">Lacks conserved residue(s) required for the propagation of feature annotation.</text>
</comment>
<dbReference type="GO" id="GO:0005524">
    <property type="term" value="F:ATP binding"/>
    <property type="evidence" value="ECO:0007669"/>
    <property type="project" value="UniProtKB-UniRule"/>
</dbReference>
<dbReference type="EMBL" id="DSVQ01000007">
    <property type="protein sequence ID" value="HGT38396.1"/>
    <property type="molecule type" value="Genomic_DNA"/>
</dbReference>
<dbReference type="GO" id="GO:0051301">
    <property type="term" value="P:cell division"/>
    <property type="evidence" value="ECO:0007669"/>
    <property type="project" value="UniProtKB-KW"/>
</dbReference>
<dbReference type="HAMAP" id="MF_00208">
    <property type="entry name" value="MurE"/>
    <property type="match status" value="1"/>
</dbReference>
<feature type="domain" description="Mur ligase C-terminal" evidence="5">
    <location>
        <begin position="339"/>
        <end position="465"/>
    </location>
</feature>